<keyword evidence="4 7" id="KW-0560">Oxidoreductase</keyword>
<reference evidence="12 13" key="1">
    <citation type="submission" date="2020-11" db="EMBL/GenBank/DDBJ databases">
        <title>Draft genome sequencing of a Lachnospiraceae strain isolated from anoxic soil subjected to BSD treatment.</title>
        <authorList>
            <person name="Uek A."/>
            <person name="Tonouchi A."/>
        </authorList>
    </citation>
    <scope>NUCLEOTIDE SEQUENCE [LARGE SCALE GENOMIC DNA]</scope>
    <source>
        <strain evidence="12 13">TB5</strain>
    </source>
</reference>
<feature type="binding site" evidence="7">
    <location>
        <position position="68"/>
    </location>
    <ligand>
        <name>NAD(+)</name>
        <dbReference type="ChEBI" id="CHEBI:57540"/>
    </ligand>
</feature>
<dbReference type="Gene3D" id="3.40.50.720">
    <property type="entry name" value="NAD(P)-binding Rossmann-like Domain"/>
    <property type="match status" value="1"/>
</dbReference>
<comment type="similarity">
    <text evidence="2 7">Belongs to the LDH/MDH superfamily. LDH family.</text>
</comment>
<keyword evidence="13" id="KW-1185">Reference proteome</keyword>
<dbReference type="Pfam" id="PF00056">
    <property type="entry name" value="Ldh_1_N"/>
    <property type="match status" value="1"/>
</dbReference>
<evidence type="ECO:0000256" key="5">
    <source>
        <dbReference type="ARBA" id="ARBA00023027"/>
    </source>
</evidence>
<dbReference type="UniPathway" id="UPA00554">
    <property type="reaction ID" value="UER00611"/>
</dbReference>
<feature type="binding site" evidence="7 9">
    <location>
        <begin position="121"/>
        <end position="123"/>
    </location>
    <ligand>
        <name>NAD(+)</name>
        <dbReference type="ChEBI" id="CHEBI:57540"/>
    </ligand>
</feature>
<dbReference type="SUPFAM" id="SSF51735">
    <property type="entry name" value="NAD(P)-binding Rossmann-fold domains"/>
    <property type="match status" value="1"/>
</dbReference>
<comment type="caution">
    <text evidence="7">Lacks conserved residue(s) required for the propagation of feature annotation.</text>
</comment>
<feature type="binding site" evidence="7">
    <location>
        <position position="146"/>
    </location>
    <ligand>
        <name>NAD(+)</name>
        <dbReference type="ChEBI" id="CHEBI:57540"/>
    </ligand>
</feature>
<dbReference type="CDD" id="cd05291">
    <property type="entry name" value="HicDH_like"/>
    <property type="match status" value="1"/>
</dbReference>
<feature type="binding site" evidence="7">
    <location>
        <position position="42"/>
    </location>
    <ligand>
        <name>NAD(+)</name>
        <dbReference type="ChEBI" id="CHEBI:57540"/>
    </ligand>
</feature>
<feature type="domain" description="Lactate/malate dehydrogenase N-terminal" evidence="10">
    <location>
        <begin position="6"/>
        <end position="145"/>
    </location>
</feature>
<comment type="subcellular location">
    <subcellularLocation>
        <location evidence="7">Cytoplasm</location>
    </subcellularLocation>
</comment>
<dbReference type="GO" id="GO:0005737">
    <property type="term" value="C:cytoplasm"/>
    <property type="evidence" value="ECO:0007669"/>
    <property type="project" value="UniProtKB-SubCell"/>
</dbReference>
<dbReference type="RefSeq" id="WP_271713882.1">
    <property type="nucleotide sequence ID" value="NZ_AP024169.1"/>
</dbReference>
<evidence type="ECO:0000256" key="1">
    <source>
        <dbReference type="ARBA" id="ARBA00004843"/>
    </source>
</evidence>
<dbReference type="PRINTS" id="PR00086">
    <property type="entry name" value="LLDHDRGNASE"/>
</dbReference>
<gene>
    <name evidence="12" type="primary">ldh3_2</name>
    <name evidence="7" type="synonym">ldh</name>
    <name evidence="12" type="ORF">bsdtb5_41710</name>
</gene>
<organism evidence="12 13">
    <name type="scientific">Anaeromicropila herbilytica</name>
    <dbReference type="NCBI Taxonomy" id="2785025"/>
    <lineage>
        <taxon>Bacteria</taxon>
        <taxon>Bacillati</taxon>
        <taxon>Bacillota</taxon>
        <taxon>Clostridia</taxon>
        <taxon>Lachnospirales</taxon>
        <taxon>Lachnospiraceae</taxon>
        <taxon>Anaeromicropila</taxon>
    </lineage>
</organism>
<dbReference type="EC" id="1.1.1.27" evidence="3 7"/>
<proteinExistence type="inferred from homology"/>
<dbReference type="PIRSF" id="PIRSF000102">
    <property type="entry name" value="Lac_mal_DH"/>
    <property type="match status" value="1"/>
</dbReference>
<evidence type="ECO:0000256" key="7">
    <source>
        <dbReference type="HAMAP-Rule" id="MF_00488"/>
    </source>
</evidence>
<keyword evidence="7" id="KW-0597">Phosphoprotein</keyword>
<feature type="binding site" evidence="7">
    <location>
        <position position="16"/>
    </location>
    <ligand>
        <name>NAD(+)</name>
        <dbReference type="ChEBI" id="CHEBI:57540"/>
    </ligand>
</feature>
<dbReference type="EMBL" id="AP024169">
    <property type="protein sequence ID" value="BCN32876.1"/>
    <property type="molecule type" value="Genomic_DNA"/>
</dbReference>
<comment type="pathway">
    <text evidence="1 7">Fermentation; pyruvate fermentation to lactate; (S)-lactate from pyruvate: step 1/1.</text>
</comment>
<dbReference type="InterPro" id="IPR022383">
    <property type="entry name" value="Lactate/malate_DH_C"/>
</dbReference>
<dbReference type="InterPro" id="IPR018177">
    <property type="entry name" value="L-lactate_DH_AS"/>
</dbReference>
<comment type="catalytic activity">
    <reaction evidence="6 7">
        <text>(S)-lactate + NAD(+) = pyruvate + NADH + H(+)</text>
        <dbReference type="Rhea" id="RHEA:23444"/>
        <dbReference type="ChEBI" id="CHEBI:15361"/>
        <dbReference type="ChEBI" id="CHEBI:15378"/>
        <dbReference type="ChEBI" id="CHEBI:16651"/>
        <dbReference type="ChEBI" id="CHEBI:57540"/>
        <dbReference type="ChEBI" id="CHEBI:57945"/>
        <dbReference type="EC" id="1.1.1.27"/>
    </reaction>
</comment>
<comment type="subunit">
    <text evidence="7">Homotetramer.</text>
</comment>
<comment type="function">
    <text evidence="7">Catalyzes the conversion of lactate to pyruvate.</text>
</comment>
<dbReference type="Pfam" id="PF02866">
    <property type="entry name" value="Ldh_1_C"/>
    <property type="match status" value="1"/>
</dbReference>
<dbReference type="GO" id="GO:0006089">
    <property type="term" value="P:lactate metabolic process"/>
    <property type="evidence" value="ECO:0007669"/>
    <property type="project" value="TreeGrafter"/>
</dbReference>
<dbReference type="GO" id="GO:0006096">
    <property type="term" value="P:glycolytic process"/>
    <property type="evidence" value="ECO:0007669"/>
    <property type="project" value="UniProtKB-UniRule"/>
</dbReference>
<keyword evidence="7" id="KW-0963">Cytoplasm</keyword>
<name>A0A7R7EPX3_9FIRM</name>
<dbReference type="Gene3D" id="3.90.110.10">
    <property type="entry name" value="Lactate dehydrogenase/glycoside hydrolase, family 4, C-terminal"/>
    <property type="match status" value="1"/>
</dbReference>
<feature type="domain" description="Lactate/malate dehydrogenase C-terminal" evidence="11">
    <location>
        <begin position="148"/>
        <end position="312"/>
    </location>
</feature>
<evidence type="ECO:0000256" key="4">
    <source>
        <dbReference type="ARBA" id="ARBA00023002"/>
    </source>
</evidence>
<keyword evidence="5 7" id="KW-0520">NAD</keyword>
<sequence>MKSNITKVVIIGAGAVGATTAYSLVVKGIAAEVVLVDINKEKAQGEVWDIQHSIDFQNRNVRIKVGDYKECGDADIVVITASAPMDGETNRLMMLEKTATIIRNIIPPVMESGFDGIFVVVSNPVDVMAYLVKELSGLPKNRVIGTGTILETARLKQKIGEIMGMDPSSIDACVLGEHGDTMMIPWSHVRAGGKNFLEILSDNRDMLQEVDIDSIVQQTKRAGYYVLKSKGNTQYGIAGAVTGIVAAILGNENKLYAVSAYLEGEYGIEGIYLGVPAILNRDGIKDIGVFNLNEEEKEQLIHSADIIRNSIERL</sequence>
<feature type="binding site" evidence="7 9">
    <location>
        <position position="37"/>
    </location>
    <ligand>
        <name>NAD(+)</name>
        <dbReference type="ChEBI" id="CHEBI:57540"/>
    </ligand>
</feature>
<evidence type="ECO:0000259" key="11">
    <source>
        <dbReference type="Pfam" id="PF02866"/>
    </source>
</evidence>
<evidence type="ECO:0000256" key="3">
    <source>
        <dbReference type="ARBA" id="ARBA00012967"/>
    </source>
</evidence>
<feature type="binding site" evidence="7">
    <location>
        <position position="233"/>
    </location>
    <ligand>
        <name>substrate</name>
    </ligand>
</feature>
<dbReference type="InterPro" id="IPR036291">
    <property type="entry name" value="NAD(P)-bd_dom_sf"/>
</dbReference>
<evidence type="ECO:0000256" key="2">
    <source>
        <dbReference type="ARBA" id="ARBA00006054"/>
    </source>
</evidence>
<dbReference type="NCBIfam" id="TIGR01771">
    <property type="entry name" value="L-LDH-NAD"/>
    <property type="match status" value="1"/>
</dbReference>
<evidence type="ECO:0000256" key="6">
    <source>
        <dbReference type="ARBA" id="ARBA00049258"/>
    </source>
</evidence>
<dbReference type="KEGG" id="ahb:bsdtb5_41710"/>
<dbReference type="SUPFAM" id="SSF56327">
    <property type="entry name" value="LDH C-terminal domain-like"/>
    <property type="match status" value="1"/>
</dbReference>
<evidence type="ECO:0000256" key="9">
    <source>
        <dbReference type="PIRSR" id="PIRSR000102-3"/>
    </source>
</evidence>
<dbReference type="InterPro" id="IPR015955">
    <property type="entry name" value="Lactate_DH/Glyco_Ohase_4_C"/>
</dbReference>
<dbReference type="GO" id="GO:0004459">
    <property type="term" value="F:L-lactate dehydrogenase (NAD+) activity"/>
    <property type="evidence" value="ECO:0007669"/>
    <property type="project" value="UniProtKB-UniRule"/>
</dbReference>
<evidence type="ECO:0000313" key="12">
    <source>
        <dbReference type="EMBL" id="BCN32876.1"/>
    </source>
</evidence>
<dbReference type="PANTHER" id="PTHR43128">
    <property type="entry name" value="L-2-HYDROXYCARBOXYLATE DEHYDROGENASE (NAD(P)(+))"/>
    <property type="match status" value="1"/>
</dbReference>
<dbReference type="NCBIfam" id="NF000824">
    <property type="entry name" value="PRK00066.1"/>
    <property type="match status" value="1"/>
</dbReference>
<dbReference type="Proteomes" id="UP000595897">
    <property type="component" value="Chromosome"/>
</dbReference>
<evidence type="ECO:0000259" key="10">
    <source>
        <dbReference type="Pfam" id="PF00056"/>
    </source>
</evidence>
<dbReference type="InterPro" id="IPR011304">
    <property type="entry name" value="L-lactate_DH"/>
</dbReference>
<feature type="active site" description="Proton acceptor" evidence="7 8">
    <location>
        <position position="178"/>
    </location>
</feature>
<evidence type="ECO:0000256" key="8">
    <source>
        <dbReference type="PIRSR" id="PIRSR000102-1"/>
    </source>
</evidence>
<dbReference type="HAMAP" id="MF_00488">
    <property type="entry name" value="Lactate_dehydrog"/>
    <property type="match status" value="1"/>
</dbReference>
<feature type="binding site" evidence="9">
    <location>
        <begin position="12"/>
        <end position="17"/>
    </location>
    <ligand>
        <name>NAD(+)</name>
        <dbReference type="ChEBI" id="CHEBI:57540"/>
    </ligand>
</feature>
<evidence type="ECO:0000313" key="13">
    <source>
        <dbReference type="Proteomes" id="UP000595897"/>
    </source>
</evidence>
<dbReference type="PANTHER" id="PTHR43128:SF31">
    <property type="entry name" value="L-LACTATE DEHYDROGENASE"/>
    <property type="match status" value="1"/>
</dbReference>
<dbReference type="AlphaFoldDB" id="A0A7R7EPX3"/>
<feature type="modified residue" description="Phosphotyrosine" evidence="7">
    <location>
        <position position="224"/>
    </location>
</feature>
<protein>
    <recommendedName>
        <fullName evidence="3 7">L-lactate dehydrogenase</fullName>
        <shortName evidence="7">L-LDH</shortName>
        <ecNumber evidence="3 7">1.1.1.27</ecNumber>
    </recommendedName>
</protein>
<accession>A0A7R7EPX3</accession>
<dbReference type="FunFam" id="3.40.50.720:FF:000018">
    <property type="entry name" value="Malate dehydrogenase"/>
    <property type="match status" value="1"/>
</dbReference>
<feature type="binding site" evidence="7">
    <location>
        <begin position="123"/>
        <end position="126"/>
    </location>
    <ligand>
        <name>substrate</name>
    </ligand>
</feature>
<dbReference type="PROSITE" id="PS00064">
    <property type="entry name" value="L_LDH"/>
    <property type="match status" value="1"/>
</dbReference>
<dbReference type="InterPro" id="IPR001557">
    <property type="entry name" value="L-lactate/malate_DH"/>
</dbReference>
<feature type="binding site" evidence="7">
    <location>
        <position position="91"/>
    </location>
    <ligand>
        <name>substrate</name>
    </ligand>
</feature>
<dbReference type="InterPro" id="IPR001236">
    <property type="entry name" value="Lactate/malate_DH_N"/>
</dbReference>